<gene>
    <name evidence="1" type="ORF">SAMN04515666_11924</name>
</gene>
<organism evidence="1 2">
    <name type="scientific">Bosea lupini</name>
    <dbReference type="NCBI Taxonomy" id="1036779"/>
    <lineage>
        <taxon>Bacteria</taxon>
        <taxon>Pseudomonadati</taxon>
        <taxon>Pseudomonadota</taxon>
        <taxon>Alphaproteobacteria</taxon>
        <taxon>Hyphomicrobiales</taxon>
        <taxon>Boseaceae</taxon>
        <taxon>Bosea</taxon>
    </lineage>
</organism>
<keyword evidence="2" id="KW-1185">Reference proteome</keyword>
<sequence>MAPSIALQFKAAQLAAVAACQQDLAAFAKREHGKVMKATPRPTAFRRTVDGRLGAAEETVKPFGVIEYRYQRLGEVVQFAMETLFALSPVLSGDYRNSHTLFVGGAAVRSLKGWEARDGEEVFIANPLPYARKIELGKMTMRVPGTERVYQQAELMLRRRFGNVAAIKFTYMPVFGLAQTGRARGRTAAKQAQDLRRPALVIRPL</sequence>
<proteinExistence type="predicted"/>
<evidence type="ECO:0000313" key="1">
    <source>
        <dbReference type="EMBL" id="SEM68963.1"/>
    </source>
</evidence>
<dbReference type="Proteomes" id="UP000199664">
    <property type="component" value="Unassembled WGS sequence"/>
</dbReference>
<protein>
    <submittedName>
        <fullName evidence="1">Uncharacterized protein</fullName>
    </submittedName>
</protein>
<reference evidence="2" key="1">
    <citation type="submission" date="2016-10" db="EMBL/GenBank/DDBJ databases">
        <authorList>
            <person name="Varghese N."/>
            <person name="Submissions S."/>
        </authorList>
    </citation>
    <scope>NUCLEOTIDE SEQUENCE [LARGE SCALE GENOMIC DNA]</scope>
    <source>
        <strain evidence="2">LMG 26383,CCUG 61248,R- 45681</strain>
    </source>
</reference>
<dbReference type="EMBL" id="FOAN01000019">
    <property type="protein sequence ID" value="SEM68963.1"/>
    <property type="molecule type" value="Genomic_DNA"/>
</dbReference>
<dbReference type="STRING" id="1036779.SAMN04515666_11924"/>
<dbReference type="RefSeq" id="WP_244544080.1">
    <property type="nucleotide sequence ID" value="NZ_FOAN01000019.1"/>
</dbReference>
<accession>A0A1H8AEJ4</accession>
<evidence type="ECO:0000313" key="2">
    <source>
        <dbReference type="Proteomes" id="UP000199664"/>
    </source>
</evidence>
<name>A0A1H8AEJ4_9HYPH</name>
<dbReference type="AlphaFoldDB" id="A0A1H8AEJ4"/>